<reference evidence="4 6" key="1">
    <citation type="submission" date="2014-09" db="EMBL/GenBank/DDBJ databases">
        <title>Xanthomonadaceae 3.5X direct submission.</title>
        <authorList>
            <person name="Fang T."/>
            <person name="Wang H."/>
        </authorList>
    </citation>
    <scope>NUCLEOTIDE SEQUENCE [LARGE SCALE GENOMIC DNA]</scope>
    <source>
        <strain evidence="4 6">3.5X</strain>
    </source>
</reference>
<dbReference type="Pfam" id="PF13505">
    <property type="entry name" value="OMP_b-brl"/>
    <property type="match status" value="1"/>
</dbReference>
<dbReference type="EMBL" id="JACHET010000001">
    <property type="protein sequence ID" value="MBB6184267.1"/>
    <property type="molecule type" value="Genomic_DNA"/>
</dbReference>
<dbReference type="Proteomes" id="UP000560000">
    <property type="component" value="Unassembled WGS sequence"/>
</dbReference>
<proteinExistence type="predicted"/>
<evidence type="ECO:0000259" key="3">
    <source>
        <dbReference type="Pfam" id="PF13505"/>
    </source>
</evidence>
<reference evidence="5 7" key="2">
    <citation type="submission" date="2020-08" db="EMBL/GenBank/DDBJ databases">
        <title>Genomic Encyclopedia of Type Strains, Phase IV (KMG-IV): sequencing the most valuable type-strain genomes for metagenomic binning, comparative biology and taxonomic classification.</title>
        <authorList>
            <person name="Goeker M."/>
        </authorList>
    </citation>
    <scope>NUCLEOTIDE SEQUENCE [LARGE SCALE GENOMIC DNA]</scope>
    <source>
        <strain evidence="5 7">DSM 107085</strain>
    </source>
</reference>
<sequence length="208" mass="23008">MNRKIIVIALLCTGSCSATAAQAENPSGWFVNTGVGTAHYDAKINGYKMGGNDSHSSFQVNAGWRWEAIGVEAGYVSLGSITQSLQSSDFASYPYSTPYRSDKTKLSGDGWTLGLNGHFNPTEKWYVSAHGGLFMWKGHESMTLVPITGTTEHYSYDTRSTDWYAGVGTGVDFTRHISLGVNFDYYKMKKGRLDIGNRVYSVNLEYRF</sequence>
<dbReference type="Gene3D" id="2.40.160.20">
    <property type="match status" value="1"/>
</dbReference>
<accession>A0A099CWX9</accession>
<evidence type="ECO:0000313" key="7">
    <source>
        <dbReference type="Proteomes" id="UP000560000"/>
    </source>
</evidence>
<feature type="chain" id="PRO_5033216312" evidence="2">
    <location>
        <begin position="21"/>
        <end position="208"/>
    </location>
</feature>
<dbReference type="EMBL" id="JROI01000008">
    <property type="protein sequence ID" value="KGI78483.1"/>
    <property type="molecule type" value="Genomic_DNA"/>
</dbReference>
<feature type="domain" description="Outer membrane protein beta-barrel" evidence="3">
    <location>
        <begin position="8"/>
        <end position="208"/>
    </location>
</feature>
<dbReference type="Proteomes" id="UP000029708">
    <property type="component" value="Unassembled WGS sequence"/>
</dbReference>
<keyword evidence="6" id="KW-1185">Reference proteome</keyword>
<protein>
    <submittedName>
        <fullName evidence="5">Opacity protein-like surface antigen</fullName>
    </submittedName>
</protein>
<name>A0A099CWX9_9GAMM</name>
<evidence type="ECO:0000256" key="1">
    <source>
        <dbReference type="ARBA" id="ARBA00022729"/>
    </source>
</evidence>
<keyword evidence="1 2" id="KW-0732">Signal</keyword>
<dbReference type="InterPro" id="IPR027385">
    <property type="entry name" value="Beta-barrel_OMP"/>
</dbReference>
<evidence type="ECO:0000313" key="5">
    <source>
        <dbReference type="EMBL" id="MBB6184267.1"/>
    </source>
</evidence>
<dbReference type="OrthoDB" id="5735897at2"/>
<dbReference type="STRING" id="1543381.LF63_0103095"/>
<gene>
    <name evidence="5" type="ORF">HNQ86_001612</name>
    <name evidence="4" type="ORF">LF63_0103095</name>
</gene>
<dbReference type="SUPFAM" id="SSF56925">
    <property type="entry name" value="OMPA-like"/>
    <property type="match status" value="1"/>
</dbReference>
<comment type="caution">
    <text evidence="4">The sequence shown here is derived from an EMBL/GenBank/DDBJ whole genome shotgun (WGS) entry which is preliminary data.</text>
</comment>
<feature type="signal peptide" evidence="2">
    <location>
        <begin position="1"/>
        <end position="20"/>
    </location>
</feature>
<dbReference type="InterPro" id="IPR011250">
    <property type="entry name" value="OMP/PagP_B-barrel"/>
</dbReference>
<dbReference type="AlphaFoldDB" id="A0A099CWX9"/>
<evidence type="ECO:0000313" key="6">
    <source>
        <dbReference type="Proteomes" id="UP000029708"/>
    </source>
</evidence>
<evidence type="ECO:0000313" key="4">
    <source>
        <dbReference type="EMBL" id="KGI78483.1"/>
    </source>
</evidence>
<dbReference type="HOGENOM" id="CLU_105356_0_0_6"/>
<evidence type="ECO:0000256" key="2">
    <source>
        <dbReference type="SAM" id="SignalP"/>
    </source>
</evidence>
<organism evidence="4 6">
    <name type="scientific">Oleiagrimonas soli</name>
    <dbReference type="NCBI Taxonomy" id="1543381"/>
    <lineage>
        <taxon>Bacteria</taxon>
        <taxon>Pseudomonadati</taxon>
        <taxon>Pseudomonadota</taxon>
        <taxon>Gammaproteobacteria</taxon>
        <taxon>Lysobacterales</taxon>
        <taxon>Rhodanobacteraceae</taxon>
        <taxon>Oleiagrimonas</taxon>
    </lineage>
</organism>
<dbReference type="RefSeq" id="WP_043099561.1">
    <property type="nucleotide sequence ID" value="NZ_JACHET010000001.1"/>
</dbReference>